<organism evidence="1 2">
    <name type="scientific">Prorocentrum cordatum</name>
    <dbReference type="NCBI Taxonomy" id="2364126"/>
    <lineage>
        <taxon>Eukaryota</taxon>
        <taxon>Sar</taxon>
        <taxon>Alveolata</taxon>
        <taxon>Dinophyceae</taxon>
        <taxon>Prorocentrales</taxon>
        <taxon>Prorocentraceae</taxon>
        <taxon>Prorocentrum</taxon>
    </lineage>
</organism>
<feature type="non-terminal residue" evidence="1">
    <location>
        <position position="1"/>
    </location>
</feature>
<sequence>AMFGHAESGDTTAKADLVLRLSVINAQLMRMVFAIVTMSFAIPVSGEAYQVLEAFKASYIARAKGKKGHGRENIDAFISGHGVETKRAWRDIHACRTEEMFDSSMKRLYVQAPAQMLEIVVDFLVDKFSAVEHAGQRPAG</sequence>
<dbReference type="EMBL" id="CAUYUJ010018383">
    <property type="protein sequence ID" value="CAK0883171.1"/>
    <property type="molecule type" value="Genomic_DNA"/>
</dbReference>
<evidence type="ECO:0000313" key="2">
    <source>
        <dbReference type="Proteomes" id="UP001189429"/>
    </source>
</evidence>
<name>A0ABN9WEA3_9DINO</name>
<reference evidence="1" key="1">
    <citation type="submission" date="2023-10" db="EMBL/GenBank/DDBJ databases">
        <authorList>
            <person name="Chen Y."/>
            <person name="Shah S."/>
            <person name="Dougan E. K."/>
            <person name="Thang M."/>
            <person name="Chan C."/>
        </authorList>
    </citation>
    <scope>NUCLEOTIDE SEQUENCE [LARGE SCALE GENOMIC DNA]</scope>
</reference>
<gene>
    <name evidence="1" type="ORF">PCOR1329_LOCUS65441</name>
</gene>
<accession>A0ABN9WEA3</accession>
<proteinExistence type="predicted"/>
<dbReference type="Proteomes" id="UP001189429">
    <property type="component" value="Unassembled WGS sequence"/>
</dbReference>
<comment type="caution">
    <text evidence="1">The sequence shown here is derived from an EMBL/GenBank/DDBJ whole genome shotgun (WGS) entry which is preliminary data.</text>
</comment>
<feature type="non-terminal residue" evidence="1">
    <location>
        <position position="140"/>
    </location>
</feature>
<evidence type="ECO:0000313" key="1">
    <source>
        <dbReference type="EMBL" id="CAK0883171.1"/>
    </source>
</evidence>
<protein>
    <submittedName>
        <fullName evidence="1">Uncharacterized protein</fullName>
    </submittedName>
</protein>
<keyword evidence="2" id="KW-1185">Reference proteome</keyword>